<dbReference type="PANTHER" id="PTHR19846:SF0">
    <property type="entry name" value="PRE-MRNA PROCESSING FACTOR 4"/>
    <property type="match status" value="1"/>
</dbReference>
<reference evidence="6" key="1">
    <citation type="submission" date="2020-06" db="EMBL/GenBank/DDBJ databases">
        <authorList>
            <consortium name="Plant Systems Biology data submission"/>
        </authorList>
    </citation>
    <scope>NUCLEOTIDE SEQUENCE</scope>
    <source>
        <strain evidence="6">D6</strain>
    </source>
</reference>
<dbReference type="PROSITE" id="PS00678">
    <property type="entry name" value="WD_REPEATS_1"/>
    <property type="match status" value="2"/>
</dbReference>
<dbReference type="InterPro" id="IPR036285">
    <property type="entry name" value="PRP4-like_sf"/>
</dbReference>
<comment type="caution">
    <text evidence="6">The sequence shown here is derived from an EMBL/GenBank/DDBJ whole genome shotgun (WGS) entry which is preliminary data.</text>
</comment>
<evidence type="ECO:0000259" key="5">
    <source>
        <dbReference type="Pfam" id="PF08799"/>
    </source>
</evidence>
<feature type="domain" description="Pre-mRNA processing factor 4 (PRP4)-like" evidence="5">
    <location>
        <begin position="47"/>
        <end position="73"/>
    </location>
</feature>
<evidence type="ECO:0000313" key="6">
    <source>
        <dbReference type="EMBL" id="CAB9497105.1"/>
    </source>
</evidence>
<dbReference type="GO" id="GO:0017070">
    <property type="term" value="F:U6 snRNA binding"/>
    <property type="evidence" value="ECO:0007669"/>
    <property type="project" value="TreeGrafter"/>
</dbReference>
<dbReference type="PROSITE" id="PS50082">
    <property type="entry name" value="WD_REPEATS_2"/>
    <property type="match status" value="4"/>
</dbReference>
<accession>A0A9N8DAU2</accession>
<evidence type="ECO:0000256" key="3">
    <source>
        <dbReference type="PROSITE-ProRule" id="PRU00221"/>
    </source>
</evidence>
<dbReference type="PROSITE" id="PS50294">
    <property type="entry name" value="WD_REPEATS_REGION"/>
    <property type="match status" value="4"/>
</dbReference>
<dbReference type="Pfam" id="PF08799">
    <property type="entry name" value="PRP4"/>
    <property type="match status" value="1"/>
</dbReference>
<feature type="compositionally biased region" description="Low complexity" evidence="4">
    <location>
        <begin position="92"/>
        <end position="105"/>
    </location>
</feature>
<dbReference type="OrthoDB" id="540662at2759"/>
<feature type="repeat" description="WD" evidence="3">
    <location>
        <begin position="457"/>
        <end position="492"/>
    </location>
</feature>
<dbReference type="EMBL" id="CAICTM010000014">
    <property type="protein sequence ID" value="CAB9497105.1"/>
    <property type="molecule type" value="Genomic_DNA"/>
</dbReference>
<dbReference type="SMART" id="SM00320">
    <property type="entry name" value="WD40"/>
    <property type="match status" value="7"/>
</dbReference>
<dbReference type="PANTHER" id="PTHR19846">
    <property type="entry name" value="WD40 REPEAT PROTEIN"/>
    <property type="match status" value="1"/>
</dbReference>
<dbReference type="InterPro" id="IPR019775">
    <property type="entry name" value="WD40_repeat_CS"/>
</dbReference>
<evidence type="ECO:0000256" key="1">
    <source>
        <dbReference type="ARBA" id="ARBA00022574"/>
    </source>
</evidence>
<dbReference type="CDD" id="cd00200">
    <property type="entry name" value="WD40"/>
    <property type="match status" value="1"/>
</dbReference>
<feature type="repeat" description="WD" evidence="3">
    <location>
        <begin position="364"/>
        <end position="406"/>
    </location>
</feature>
<dbReference type="InterPro" id="IPR020472">
    <property type="entry name" value="WD40_PAC1"/>
</dbReference>
<evidence type="ECO:0000256" key="4">
    <source>
        <dbReference type="SAM" id="MobiDB-lite"/>
    </source>
</evidence>
<evidence type="ECO:0000313" key="7">
    <source>
        <dbReference type="Proteomes" id="UP001153069"/>
    </source>
</evidence>
<evidence type="ECO:0000256" key="2">
    <source>
        <dbReference type="ARBA" id="ARBA00022737"/>
    </source>
</evidence>
<dbReference type="AlphaFoldDB" id="A0A9N8DAU2"/>
<dbReference type="InterPro" id="IPR015943">
    <property type="entry name" value="WD40/YVTN_repeat-like_dom_sf"/>
</dbReference>
<name>A0A9N8DAU2_9STRA</name>
<feature type="repeat" description="WD" evidence="3">
    <location>
        <begin position="407"/>
        <end position="449"/>
    </location>
</feature>
<keyword evidence="7" id="KW-1185">Reference proteome</keyword>
<dbReference type="SUPFAM" id="SSF50978">
    <property type="entry name" value="WD40 repeat-like"/>
    <property type="match status" value="1"/>
</dbReference>
<dbReference type="Gene3D" id="4.10.280.110">
    <property type="entry name" value="Pre-mRNA processing factor 4 domain"/>
    <property type="match status" value="1"/>
</dbReference>
<keyword evidence="2" id="KW-0677">Repeat</keyword>
<feature type="repeat" description="WD" evidence="3">
    <location>
        <begin position="313"/>
        <end position="354"/>
    </location>
</feature>
<dbReference type="Proteomes" id="UP001153069">
    <property type="component" value="Unassembled WGS sequence"/>
</dbReference>
<dbReference type="InterPro" id="IPR036322">
    <property type="entry name" value="WD40_repeat_dom_sf"/>
</dbReference>
<proteinExistence type="predicted"/>
<dbReference type="GO" id="GO:0030621">
    <property type="term" value="F:U4 snRNA binding"/>
    <property type="evidence" value="ECO:0007669"/>
    <property type="project" value="TreeGrafter"/>
</dbReference>
<dbReference type="GO" id="GO:0046540">
    <property type="term" value="C:U4/U6 x U5 tri-snRNP complex"/>
    <property type="evidence" value="ECO:0007669"/>
    <property type="project" value="TreeGrafter"/>
</dbReference>
<dbReference type="Pfam" id="PF00400">
    <property type="entry name" value="WD40"/>
    <property type="match status" value="5"/>
</dbReference>
<feature type="region of interest" description="Disordered" evidence="4">
    <location>
        <begin position="88"/>
        <end position="109"/>
    </location>
</feature>
<dbReference type="PRINTS" id="PR00320">
    <property type="entry name" value="GPROTEINBRPT"/>
</dbReference>
<dbReference type="SUPFAM" id="SSF158230">
    <property type="entry name" value="PRP4-like"/>
    <property type="match status" value="1"/>
</dbReference>
<dbReference type="InterPro" id="IPR014906">
    <property type="entry name" value="PRP4-like"/>
</dbReference>
<gene>
    <name evidence="6" type="ORF">SEMRO_14_G010590.1</name>
</gene>
<protein>
    <submittedName>
        <fullName evidence="6">U4 u6 small nuclear ribonucleoprotein</fullName>
    </submittedName>
</protein>
<sequence length="550" mass="61741">MMTPQVEVMELTAASAAAQQQHQHMLLDLQAQRLASSMDVPTLPDQVRVALRELNCPVRLFGENLANVRDRLRLELAKRQVYGDHYGSSTDAALAPETSSSSAAAAEKEETKYTRAIPALIAARERIATASLEHSRQRLDKERQLRASYKALYKKRKAVTENENVDPNSSLAEELDKSCCRLYQSLQKTALAGSQYGDDRPLSAMGTLRDKVFTASWSATLQWWDGSSPTLDLLGKKRQAHEDRIMGVDVFESNNNNTILAATASIDLTAKIWKIREADSVMEDANERDDNKPKKEDEEETPLTHVFEEVAHLQGHAARLCKVAFHPLGDWVATTSHDHTWRLWDIETQQQSTSTENQQEILLQDGHADKVFGIDFHPDAGSLCATTDYSGMIHLWDLRTGKTVIQYYGHAGRVLQAKFAPTNGFQLTSAGDDGCLKVWDLRHRRRVKGAPEPRRTIPAHSRLVTQLEYLPDSDECVVTSSFDGTAKIWSTRGDWKLLQTLEGHEGKVTGVGVVVQSYDDAVKMNDQDHHNRHGVVTCGFDKTLKLWRYR</sequence>
<dbReference type="GO" id="GO:0000398">
    <property type="term" value="P:mRNA splicing, via spliceosome"/>
    <property type="evidence" value="ECO:0007669"/>
    <property type="project" value="TreeGrafter"/>
</dbReference>
<keyword evidence="6" id="KW-0687">Ribonucleoprotein</keyword>
<dbReference type="InterPro" id="IPR001680">
    <property type="entry name" value="WD40_rpt"/>
</dbReference>
<dbReference type="Gene3D" id="2.130.10.10">
    <property type="entry name" value="YVTN repeat-like/Quinoprotein amine dehydrogenase"/>
    <property type="match status" value="3"/>
</dbReference>
<organism evidence="6 7">
    <name type="scientific">Seminavis robusta</name>
    <dbReference type="NCBI Taxonomy" id="568900"/>
    <lineage>
        <taxon>Eukaryota</taxon>
        <taxon>Sar</taxon>
        <taxon>Stramenopiles</taxon>
        <taxon>Ochrophyta</taxon>
        <taxon>Bacillariophyta</taxon>
        <taxon>Bacillariophyceae</taxon>
        <taxon>Bacillariophycidae</taxon>
        <taxon>Naviculales</taxon>
        <taxon>Naviculaceae</taxon>
        <taxon>Seminavis</taxon>
    </lineage>
</organism>
<keyword evidence="1 3" id="KW-0853">WD repeat</keyword>